<protein>
    <submittedName>
        <fullName evidence="7">NR LBD domain-containing protein</fullName>
    </submittedName>
</protein>
<feature type="domain" description="NR LBD" evidence="5">
    <location>
        <begin position="1"/>
        <end position="189"/>
    </location>
</feature>
<dbReference type="SMART" id="SM00430">
    <property type="entry name" value="HOLI"/>
    <property type="match status" value="1"/>
</dbReference>
<dbReference type="AlphaFoldDB" id="A0A7E4ZYA2"/>
<reference evidence="6" key="1">
    <citation type="journal article" date="2013" name="Genetics">
        <title>The draft genome and transcriptome of Panagrellus redivivus are shaped by the harsh demands of a free-living lifestyle.</title>
        <authorList>
            <person name="Srinivasan J."/>
            <person name="Dillman A.R."/>
            <person name="Macchietto M.G."/>
            <person name="Heikkinen L."/>
            <person name="Lakso M."/>
            <person name="Fracchia K.M."/>
            <person name="Antoshechkin I."/>
            <person name="Mortazavi A."/>
            <person name="Wong G."/>
            <person name="Sternberg P.W."/>
        </authorList>
    </citation>
    <scope>NUCLEOTIDE SEQUENCE [LARGE SCALE GENOMIC DNA]</scope>
    <source>
        <strain evidence="6">MT8872</strain>
    </source>
</reference>
<evidence type="ECO:0000256" key="3">
    <source>
        <dbReference type="ARBA" id="ARBA00023163"/>
    </source>
</evidence>
<dbReference type="Proteomes" id="UP000492821">
    <property type="component" value="Unassembled WGS sequence"/>
</dbReference>
<evidence type="ECO:0000259" key="5">
    <source>
        <dbReference type="PROSITE" id="PS51843"/>
    </source>
</evidence>
<evidence type="ECO:0000256" key="1">
    <source>
        <dbReference type="ARBA" id="ARBA00005993"/>
    </source>
</evidence>
<dbReference type="Pfam" id="PF00104">
    <property type="entry name" value="Hormone_recep"/>
    <property type="match status" value="1"/>
</dbReference>
<dbReference type="SUPFAM" id="SSF48508">
    <property type="entry name" value="Nuclear receptor ligand-binding domain"/>
    <property type="match status" value="1"/>
</dbReference>
<dbReference type="InterPro" id="IPR035500">
    <property type="entry name" value="NHR-like_dom_sf"/>
</dbReference>
<keyword evidence="3" id="KW-0804">Transcription</keyword>
<evidence type="ECO:0000313" key="7">
    <source>
        <dbReference type="WBParaSite" id="Pan_g2723.t1"/>
    </source>
</evidence>
<proteinExistence type="inferred from homology"/>
<keyword evidence="6" id="KW-1185">Reference proteome</keyword>
<organism evidence="6 7">
    <name type="scientific">Panagrellus redivivus</name>
    <name type="common">Microworm</name>
    <dbReference type="NCBI Taxonomy" id="6233"/>
    <lineage>
        <taxon>Eukaryota</taxon>
        <taxon>Metazoa</taxon>
        <taxon>Ecdysozoa</taxon>
        <taxon>Nematoda</taxon>
        <taxon>Chromadorea</taxon>
        <taxon>Rhabditida</taxon>
        <taxon>Tylenchina</taxon>
        <taxon>Panagrolaimomorpha</taxon>
        <taxon>Panagrolaimoidea</taxon>
        <taxon>Panagrolaimidae</taxon>
        <taxon>Panagrellus</taxon>
    </lineage>
</organism>
<dbReference type="PROSITE" id="PS51843">
    <property type="entry name" value="NR_LBD"/>
    <property type="match status" value="1"/>
</dbReference>
<keyword evidence="2" id="KW-0805">Transcription regulation</keyword>
<dbReference type="Gene3D" id="1.10.565.10">
    <property type="entry name" value="Retinoid X Receptor"/>
    <property type="match status" value="1"/>
</dbReference>
<dbReference type="WBParaSite" id="Pan_g2723.t1">
    <property type="protein sequence ID" value="Pan_g2723.t1"/>
    <property type="gene ID" value="Pan_g2723"/>
</dbReference>
<sequence>MAKILPVFQQLAPIDKEPFITNVLVVISLLTQSYYSHENCCEIITYPDGFTPLWLVQKQQKEITKLETEVFIRCIQPVKRIDLTKEEYVLIKAIIFCNPACSNISDAGQQLLEQECERYSKTLLRYMQSIHGGTKGASRYAQVIAVMEAMAYFAERLREFHLIRMIQRAQEAKRQGQKSRAVYVIDDLF</sequence>
<reference evidence="7" key="2">
    <citation type="submission" date="2020-10" db="UniProtKB">
        <authorList>
            <consortium name="WormBaseParasite"/>
        </authorList>
    </citation>
    <scope>IDENTIFICATION</scope>
</reference>
<dbReference type="PANTHER" id="PTHR45886:SF18">
    <property type="entry name" value="NR LBD DOMAIN-CONTAINING PROTEIN-RELATED"/>
    <property type="match status" value="1"/>
</dbReference>
<accession>A0A7E4ZYA2</accession>
<dbReference type="PANTHER" id="PTHR45886">
    <property type="entry name" value="NUCLEAR HORMONE RECEPTOR FAMILY-RELATED-RELATED"/>
    <property type="match status" value="1"/>
</dbReference>
<keyword evidence="4" id="KW-0675">Receptor</keyword>
<evidence type="ECO:0000256" key="4">
    <source>
        <dbReference type="ARBA" id="ARBA00023170"/>
    </source>
</evidence>
<dbReference type="InterPro" id="IPR000536">
    <property type="entry name" value="Nucl_hrmn_rcpt_lig-bd"/>
</dbReference>
<comment type="similarity">
    <text evidence="1">Belongs to the nuclear hormone receptor family.</text>
</comment>
<name>A0A7E4ZYA2_PANRE</name>
<evidence type="ECO:0000313" key="6">
    <source>
        <dbReference type="Proteomes" id="UP000492821"/>
    </source>
</evidence>
<evidence type="ECO:0000256" key="2">
    <source>
        <dbReference type="ARBA" id="ARBA00023015"/>
    </source>
</evidence>